<evidence type="ECO:0000256" key="1">
    <source>
        <dbReference type="SAM" id="MobiDB-lite"/>
    </source>
</evidence>
<name>A0AAV4CIM7_9GAST</name>
<feature type="region of interest" description="Disordered" evidence="1">
    <location>
        <begin position="26"/>
        <end position="140"/>
    </location>
</feature>
<reference evidence="2 3" key="1">
    <citation type="journal article" date="2021" name="Elife">
        <title>Chloroplast acquisition without the gene transfer in kleptoplastic sea slugs, Plakobranchus ocellatus.</title>
        <authorList>
            <person name="Maeda T."/>
            <person name="Takahashi S."/>
            <person name="Yoshida T."/>
            <person name="Shimamura S."/>
            <person name="Takaki Y."/>
            <person name="Nagai Y."/>
            <person name="Toyoda A."/>
            <person name="Suzuki Y."/>
            <person name="Arimoto A."/>
            <person name="Ishii H."/>
            <person name="Satoh N."/>
            <person name="Nishiyama T."/>
            <person name="Hasebe M."/>
            <person name="Maruyama T."/>
            <person name="Minagawa J."/>
            <person name="Obokata J."/>
            <person name="Shigenobu S."/>
        </authorList>
    </citation>
    <scope>NUCLEOTIDE SEQUENCE [LARGE SCALE GENOMIC DNA]</scope>
</reference>
<feature type="compositionally biased region" description="Basic and acidic residues" evidence="1">
    <location>
        <begin position="122"/>
        <end position="140"/>
    </location>
</feature>
<accession>A0AAV4CIM7</accession>
<dbReference type="EMBL" id="BLXT01006360">
    <property type="protein sequence ID" value="GFO31202.1"/>
    <property type="molecule type" value="Genomic_DNA"/>
</dbReference>
<protein>
    <submittedName>
        <fullName evidence="2">Uncharacterized protein</fullName>
    </submittedName>
</protein>
<evidence type="ECO:0000313" key="3">
    <source>
        <dbReference type="Proteomes" id="UP000735302"/>
    </source>
</evidence>
<proteinExistence type="predicted"/>
<feature type="compositionally biased region" description="Low complexity" evidence="1">
    <location>
        <begin position="102"/>
        <end position="116"/>
    </location>
</feature>
<evidence type="ECO:0000313" key="2">
    <source>
        <dbReference type="EMBL" id="GFO31202.1"/>
    </source>
</evidence>
<dbReference type="AlphaFoldDB" id="A0AAV4CIM7"/>
<comment type="caution">
    <text evidence="2">The sequence shown here is derived from an EMBL/GenBank/DDBJ whole genome shotgun (WGS) entry which is preliminary data.</text>
</comment>
<gene>
    <name evidence="2" type="ORF">PoB_005770700</name>
</gene>
<feature type="compositionally biased region" description="Basic and acidic residues" evidence="1">
    <location>
        <begin position="73"/>
        <end position="85"/>
    </location>
</feature>
<sequence>MDVGRERQNSRYTGINHTARIATVTSLQLGEQRSKKRRMERDINLTRTTTSNGWEDKGTKSSNIIPITSVKRSSSEKGRGGDKSGSRSSQSRAVKEAVQACTTSAPSAPSAFSTSFLQGTETEMRLARGNDRKREENPEG</sequence>
<keyword evidence="3" id="KW-1185">Reference proteome</keyword>
<organism evidence="2 3">
    <name type="scientific">Plakobranchus ocellatus</name>
    <dbReference type="NCBI Taxonomy" id="259542"/>
    <lineage>
        <taxon>Eukaryota</taxon>
        <taxon>Metazoa</taxon>
        <taxon>Spiralia</taxon>
        <taxon>Lophotrochozoa</taxon>
        <taxon>Mollusca</taxon>
        <taxon>Gastropoda</taxon>
        <taxon>Heterobranchia</taxon>
        <taxon>Euthyneura</taxon>
        <taxon>Panpulmonata</taxon>
        <taxon>Sacoglossa</taxon>
        <taxon>Placobranchoidea</taxon>
        <taxon>Plakobranchidae</taxon>
        <taxon>Plakobranchus</taxon>
    </lineage>
</organism>
<dbReference type="Proteomes" id="UP000735302">
    <property type="component" value="Unassembled WGS sequence"/>
</dbReference>